<dbReference type="AlphaFoldDB" id="A0A564YNS4"/>
<keyword evidence="2" id="KW-1185">Reference proteome</keyword>
<reference evidence="1 2" key="1">
    <citation type="submission" date="2019-07" db="EMBL/GenBank/DDBJ databases">
        <authorList>
            <person name="Jastrzebski P J."/>
            <person name="Paukszto L."/>
            <person name="Jastrzebski P J."/>
        </authorList>
    </citation>
    <scope>NUCLEOTIDE SEQUENCE [LARGE SCALE GENOMIC DNA]</scope>
    <source>
        <strain evidence="1 2">WMS-il1</strain>
    </source>
</reference>
<gene>
    <name evidence="1" type="ORF">WMSIL1_LOCUS8142</name>
</gene>
<evidence type="ECO:0000313" key="2">
    <source>
        <dbReference type="Proteomes" id="UP000321570"/>
    </source>
</evidence>
<feature type="non-terminal residue" evidence="1">
    <location>
        <position position="281"/>
    </location>
</feature>
<name>A0A564YNS4_HYMDI</name>
<dbReference type="Proteomes" id="UP000321570">
    <property type="component" value="Unassembled WGS sequence"/>
</dbReference>
<proteinExistence type="predicted"/>
<evidence type="ECO:0000313" key="1">
    <source>
        <dbReference type="EMBL" id="VUZ48885.1"/>
    </source>
</evidence>
<accession>A0A564YNS4</accession>
<dbReference type="EMBL" id="CABIJS010000321">
    <property type="protein sequence ID" value="VUZ48885.1"/>
    <property type="molecule type" value="Genomic_DNA"/>
</dbReference>
<organism evidence="1 2">
    <name type="scientific">Hymenolepis diminuta</name>
    <name type="common">Rat tapeworm</name>
    <dbReference type="NCBI Taxonomy" id="6216"/>
    <lineage>
        <taxon>Eukaryota</taxon>
        <taxon>Metazoa</taxon>
        <taxon>Spiralia</taxon>
        <taxon>Lophotrochozoa</taxon>
        <taxon>Platyhelminthes</taxon>
        <taxon>Cestoda</taxon>
        <taxon>Eucestoda</taxon>
        <taxon>Cyclophyllidea</taxon>
        <taxon>Hymenolepididae</taxon>
        <taxon>Hymenolepis</taxon>
    </lineage>
</organism>
<sequence length="281" mass="29479">MQTAPLNCDQRIFGGAAGTPYLQLDQSGNRTAATFLQNRQLCTVIGVAQKTMTQYESSMSTATAGATTMTTQTTPTSGYLTLNSAQQTPNTQAATIIVGHPEGNSGTVQYANDKVDSINLLSPNAGPGCISLPPRSARVFQLILPQSATALSLRPHPGSMGSVIQLTTTGSQNLGTTTIPLKQTPIMLETGMEAQSTNSANTTTIEETQIQEGATMELQQSGEIMDPHKTSQPDSSSLLTLAEWEQLHKTGSVVLSSARNIGYTEITSAGTTLTATLANNA</sequence>
<protein>
    <submittedName>
        <fullName evidence="1">Uncharacterized protein</fullName>
    </submittedName>
</protein>